<dbReference type="SUPFAM" id="SSF48452">
    <property type="entry name" value="TPR-like"/>
    <property type="match status" value="2"/>
</dbReference>
<dbReference type="GO" id="GO:0006355">
    <property type="term" value="P:regulation of DNA-templated transcription"/>
    <property type="evidence" value="ECO:0007669"/>
    <property type="project" value="InterPro"/>
</dbReference>
<protein>
    <submittedName>
        <fullName evidence="5">DNA-binding winged helix-turn-helix (WHTH) domain-containing protein</fullName>
    </submittedName>
</protein>
<dbReference type="InterPro" id="IPR036388">
    <property type="entry name" value="WH-like_DNA-bd_sf"/>
</dbReference>
<dbReference type="Gene3D" id="1.10.10.10">
    <property type="entry name" value="Winged helix-like DNA-binding domain superfamily/Winged helix DNA-binding domain"/>
    <property type="match status" value="1"/>
</dbReference>
<evidence type="ECO:0000313" key="5">
    <source>
        <dbReference type="EMBL" id="SNT44197.1"/>
    </source>
</evidence>
<dbReference type="InterPro" id="IPR001867">
    <property type="entry name" value="OmpR/PhoB-type_DNA-bd"/>
</dbReference>
<reference evidence="5 6" key="1">
    <citation type="submission" date="2017-06" db="EMBL/GenBank/DDBJ databases">
        <authorList>
            <person name="Kim H.J."/>
            <person name="Triplett B.A."/>
        </authorList>
    </citation>
    <scope>NUCLEOTIDE SEQUENCE [LARGE SCALE GENOMIC DNA]</scope>
    <source>
        <strain evidence="5 6">DSM 18704</strain>
    </source>
</reference>
<sequence length="673" mass="73089">MPVFREDRPVAPASQRGQVYGFGPFRLDGGNRLLTREQEPLALPARAFDTLLALVQRPGQLVTKTELLNIVWADSFVEESNLTVAISTLRRVLGEDPQDRKYIQTVSGRGYRFISPVAQIAITEPDRLPAPAPESRVVDLSPVDLSPVEASEARSAAGALSGPPSGSPVEQVAPVRAAAPQQDARPHRSRTAWALAACLLVAGLLGGTAWRVHKARAASFHIASLVVLPMSGSGVNDEELMGMTDAMIGQLGNMVPVRPLSSVLKYTAASNDVQAAGREQQADAVITARVTQNAAGSALEVELRRTGDGQLLWSHSYRDASDRIARIQSAADRDLTAELRKLVVDPPASVPPAPRALVDPAAYQLYLRGRYFWNRRTEDGLRHSIECFRQSIQADPNYAPAYAGLADSYALLASFSVESGKTANPDARAAALSAIHLDPTLAEPHASLGMIYFFTDWNGPAAEQEFERAIALNPNYATAHHWYALDLAAMGRFPQALYEVHRAQALDPLSLIIGTNVGWIEYLDRRNGEAIAEYRKVLELDPSFVRARTRLGIAEIRGGDMAAAIKDLQIAEKESGDPYVSGLLGEALARGGHTAAAEKILAELQARSASKYVPPFALALVYLGLDRRAEAIKALERSVEDRSTSMVYAKIDPSLDELRKDPEFAKIVAKMRF</sequence>
<dbReference type="RefSeq" id="WP_176441923.1">
    <property type="nucleotide sequence ID" value="NZ_FZOU01000018.1"/>
</dbReference>
<name>A0A239MMW7_9BACT</name>
<dbReference type="GO" id="GO:0003677">
    <property type="term" value="F:DNA binding"/>
    <property type="evidence" value="ECO:0007669"/>
    <property type="project" value="UniProtKB-UniRule"/>
</dbReference>
<dbReference type="GO" id="GO:0000160">
    <property type="term" value="P:phosphorelay signal transduction system"/>
    <property type="evidence" value="ECO:0007669"/>
    <property type="project" value="InterPro"/>
</dbReference>
<evidence type="ECO:0000256" key="3">
    <source>
        <dbReference type="SAM" id="MobiDB-lite"/>
    </source>
</evidence>
<dbReference type="PANTHER" id="PTHR12558:SF13">
    <property type="entry name" value="CELL DIVISION CYCLE PROTEIN 27 HOMOLOG"/>
    <property type="match status" value="1"/>
</dbReference>
<accession>A0A239MMW7</accession>
<keyword evidence="1 2" id="KW-0238">DNA-binding</keyword>
<dbReference type="SUPFAM" id="SSF46894">
    <property type="entry name" value="C-terminal effector domain of the bipartite response regulators"/>
    <property type="match status" value="1"/>
</dbReference>
<dbReference type="InterPro" id="IPR016032">
    <property type="entry name" value="Sig_transdc_resp-reg_C-effctor"/>
</dbReference>
<dbReference type="InterPro" id="IPR011990">
    <property type="entry name" value="TPR-like_helical_dom_sf"/>
</dbReference>
<feature type="domain" description="OmpR/PhoB-type" evidence="4">
    <location>
        <begin position="17"/>
        <end position="115"/>
    </location>
</feature>
<feature type="DNA-binding region" description="OmpR/PhoB-type" evidence="2">
    <location>
        <begin position="17"/>
        <end position="115"/>
    </location>
</feature>
<evidence type="ECO:0000313" key="6">
    <source>
        <dbReference type="Proteomes" id="UP000198356"/>
    </source>
</evidence>
<evidence type="ECO:0000259" key="4">
    <source>
        <dbReference type="PROSITE" id="PS51755"/>
    </source>
</evidence>
<dbReference type="AlphaFoldDB" id="A0A239MMW7"/>
<feature type="region of interest" description="Disordered" evidence="3">
    <location>
        <begin position="152"/>
        <end position="185"/>
    </location>
</feature>
<feature type="compositionally biased region" description="Low complexity" evidence="3">
    <location>
        <begin position="169"/>
        <end position="183"/>
    </location>
</feature>
<dbReference type="EMBL" id="FZOU01000018">
    <property type="protein sequence ID" value="SNT44197.1"/>
    <property type="molecule type" value="Genomic_DNA"/>
</dbReference>
<dbReference type="NCBIfam" id="NF047558">
    <property type="entry name" value="TPR_END_plus"/>
    <property type="match status" value="1"/>
</dbReference>
<keyword evidence="6" id="KW-1185">Reference proteome</keyword>
<evidence type="ECO:0000256" key="2">
    <source>
        <dbReference type="PROSITE-ProRule" id="PRU01091"/>
    </source>
</evidence>
<proteinExistence type="predicted"/>
<dbReference type="Proteomes" id="UP000198356">
    <property type="component" value="Unassembled WGS sequence"/>
</dbReference>
<dbReference type="Pfam" id="PF00486">
    <property type="entry name" value="Trans_reg_C"/>
    <property type="match status" value="1"/>
</dbReference>
<gene>
    <name evidence="5" type="ORF">SAMN05421770_11812</name>
</gene>
<dbReference type="PROSITE" id="PS51755">
    <property type="entry name" value="OMPR_PHOB"/>
    <property type="match status" value="1"/>
</dbReference>
<dbReference type="PANTHER" id="PTHR12558">
    <property type="entry name" value="CELL DIVISION CYCLE 16,23,27"/>
    <property type="match status" value="1"/>
</dbReference>
<dbReference type="SMART" id="SM00862">
    <property type="entry name" value="Trans_reg_C"/>
    <property type="match status" value="1"/>
</dbReference>
<evidence type="ECO:0000256" key="1">
    <source>
        <dbReference type="ARBA" id="ARBA00023125"/>
    </source>
</evidence>
<organism evidence="5 6">
    <name type="scientific">Granulicella rosea</name>
    <dbReference type="NCBI Taxonomy" id="474952"/>
    <lineage>
        <taxon>Bacteria</taxon>
        <taxon>Pseudomonadati</taxon>
        <taxon>Acidobacteriota</taxon>
        <taxon>Terriglobia</taxon>
        <taxon>Terriglobales</taxon>
        <taxon>Acidobacteriaceae</taxon>
        <taxon>Granulicella</taxon>
    </lineage>
</organism>
<dbReference type="CDD" id="cd00383">
    <property type="entry name" value="trans_reg_C"/>
    <property type="match status" value="1"/>
</dbReference>
<dbReference type="Gene3D" id="1.25.40.10">
    <property type="entry name" value="Tetratricopeptide repeat domain"/>
    <property type="match status" value="1"/>
</dbReference>